<reference evidence="1" key="1">
    <citation type="submission" date="2020-11" db="EMBL/GenBank/DDBJ databases">
        <title>Sequencing the genomes of 1000 actinobacteria strains.</title>
        <authorList>
            <person name="Klenk H.-P."/>
        </authorList>
    </citation>
    <scope>NUCLEOTIDE SEQUENCE</scope>
    <source>
        <strain evidence="1">DSM 45356</strain>
    </source>
</reference>
<dbReference type="RefSeq" id="WP_197007455.1">
    <property type="nucleotide sequence ID" value="NZ_BONS01000019.1"/>
</dbReference>
<sequence length="306" mass="34418">MGRDDLTAVLRSGPFHLALRAAIEARGLALQRIQFRLAEQGLHVGVATLSYWQQGRRRPERQDSLRAVTALEEILGLPPAALTVLLGPPRPRGRGVGLPPGARRYAELISPVSALDRMLAELDSPADGRLHTVSLFEDLDVGVDRSGVRRRCLHVVKAHQEVDRYVTIFQGDEGCDPYLIEVVPIANCRLGRTRRDAASGMVVAELLFDRTLRIDETHILEYEYRDASGVECRDYHRGVRFPTGQLVVQVRFVPDAMPVRCYRYTQRYLNGPDIERTELTVTGHRTIHMIATEVSPGIVGVRWDWE</sequence>
<gene>
    <name evidence="1" type="ORF">IW245_007159</name>
</gene>
<keyword evidence="2" id="KW-1185">Reference proteome</keyword>
<dbReference type="AlphaFoldDB" id="A0A8J7GNB9"/>
<evidence type="ECO:0000313" key="1">
    <source>
        <dbReference type="EMBL" id="MBG6140965.1"/>
    </source>
</evidence>
<proteinExistence type="predicted"/>
<dbReference type="EMBL" id="JADOUF010000001">
    <property type="protein sequence ID" value="MBG6140965.1"/>
    <property type="molecule type" value="Genomic_DNA"/>
</dbReference>
<dbReference type="InterPro" id="IPR001387">
    <property type="entry name" value="Cro/C1-type_HTH"/>
</dbReference>
<protein>
    <submittedName>
        <fullName evidence="1">Uncharacterized protein</fullName>
    </submittedName>
</protein>
<comment type="caution">
    <text evidence="1">The sequence shown here is derived from an EMBL/GenBank/DDBJ whole genome shotgun (WGS) entry which is preliminary data.</text>
</comment>
<accession>A0A8J7GNB9</accession>
<name>A0A8J7GNB9_9ACTN</name>
<evidence type="ECO:0000313" key="2">
    <source>
        <dbReference type="Proteomes" id="UP000622552"/>
    </source>
</evidence>
<dbReference type="CDD" id="cd00093">
    <property type="entry name" value="HTH_XRE"/>
    <property type="match status" value="1"/>
</dbReference>
<dbReference type="Proteomes" id="UP000622552">
    <property type="component" value="Unassembled WGS sequence"/>
</dbReference>
<organism evidence="1 2">
    <name type="scientific">Longispora fulva</name>
    <dbReference type="NCBI Taxonomy" id="619741"/>
    <lineage>
        <taxon>Bacteria</taxon>
        <taxon>Bacillati</taxon>
        <taxon>Actinomycetota</taxon>
        <taxon>Actinomycetes</taxon>
        <taxon>Micromonosporales</taxon>
        <taxon>Micromonosporaceae</taxon>
        <taxon>Longispora</taxon>
    </lineage>
</organism>